<evidence type="ECO:0000256" key="4">
    <source>
        <dbReference type="SAM" id="SignalP"/>
    </source>
</evidence>
<feature type="compositionally biased region" description="Low complexity" evidence="3">
    <location>
        <begin position="141"/>
        <end position="151"/>
    </location>
</feature>
<feature type="compositionally biased region" description="Gly residues" evidence="3">
    <location>
        <begin position="215"/>
        <end position="230"/>
    </location>
</feature>
<comment type="caution">
    <text evidence="5">The sequence shown here is derived from an EMBL/GenBank/DDBJ whole genome shotgun (WGS) entry which is preliminary data.</text>
</comment>
<feature type="region of interest" description="Disordered" evidence="3">
    <location>
        <begin position="103"/>
        <end position="230"/>
    </location>
</feature>
<dbReference type="InterPro" id="IPR002885">
    <property type="entry name" value="PPR_rpt"/>
</dbReference>
<feature type="compositionally biased region" description="Basic and acidic residues" evidence="3">
    <location>
        <begin position="194"/>
        <end position="214"/>
    </location>
</feature>
<dbReference type="InterPro" id="IPR051222">
    <property type="entry name" value="PPR/CCM1_RNA-binding"/>
</dbReference>
<evidence type="ECO:0000256" key="2">
    <source>
        <dbReference type="PROSITE-ProRule" id="PRU00708"/>
    </source>
</evidence>
<dbReference type="NCBIfam" id="TIGR00756">
    <property type="entry name" value="PPR"/>
    <property type="match status" value="2"/>
</dbReference>
<dbReference type="PANTHER" id="PTHR47942:SF78">
    <property type="entry name" value="PENTATRICOPEPTIDE REPEAT PROTEIN (AFU_ORTHOLOGUE AFUA_4G07240)"/>
    <property type="match status" value="1"/>
</dbReference>
<dbReference type="PANTHER" id="PTHR47942">
    <property type="entry name" value="TETRATRICOPEPTIDE REPEAT (TPR)-LIKE SUPERFAMILY PROTEIN-RELATED"/>
    <property type="match status" value="1"/>
</dbReference>
<dbReference type="InterPro" id="IPR011990">
    <property type="entry name" value="TPR-like_helical_dom_sf"/>
</dbReference>
<feature type="signal peptide" evidence="4">
    <location>
        <begin position="1"/>
        <end position="35"/>
    </location>
</feature>
<reference evidence="5 6" key="1">
    <citation type="journal article" date="2021" name="Nat. Commun.">
        <title>Genetic determinants of endophytism in the Arabidopsis root mycobiome.</title>
        <authorList>
            <person name="Mesny F."/>
            <person name="Miyauchi S."/>
            <person name="Thiergart T."/>
            <person name="Pickel B."/>
            <person name="Atanasova L."/>
            <person name="Karlsson M."/>
            <person name="Huettel B."/>
            <person name="Barry K.W."/>
            <person name="Haridas S."/>
            <person name="Chen C."/>
            <person name="Bauer D."/>
            <person name="Andreopoulos W."/>
            <person name="Pangilinan J."/>
            <person name="LaButti K."/>
            <person name="Riley R."/>
            <person name="Lipzen A."/>
            <person name="Clum A."/>
            <person name="Drula E."/>
            <person name="Henrissat B."/>
            <person name="Kohler A."/>
            <person name="Grigoriev I.V."/>
            <person name="Martin F.M."/>
            <person name="Hacquard S."/>
        </authorList>
    </citation>
    <scope>NUCLEOTIDE SEQUENCE [LARGE SCALE GENOMIC DNA]</scope>
    <source>
        <strain evidence="5 6">MPI-SDFR-AT-0080</strain>
    </source>
</reference>
<dbReference type="Proteomes" id="UP000774617">
    <property type="component" value="Unassembled WGS sequence"/>
</dbReference>
<keyword evidence="4" id="KW-0732">Signal</keyword>
<gene>
    <name evidence="5" type="ORF">B0J12DRAFT_671848</name>
</gene>
<dbReference type="PROSITE" id="PS51375">
    <property type="entry name" value="PPR"/>
    <property type="match status" value="1"/>
</dbReference>
<feature type="repeat" description="PPR" evidence="2">
    <location>
        <begin position="369"/>
        <end position="403"/>
    </location>
</feature>
<evidence type="ECO:0000256" key="3">
    <source>
        <dbReference type="SAM" id="MobiDB-lite"/>
    </source>
</evidence>
<evidence type="ECO:0000313" key="5">
    <source>
        <dbReference type="EMBL" id="KAH7043798.1"/>
    </source>
</evidence>
<feature type="chain" id="PRO_5047205667" description="Pentatricopeptide repeat-containing protein" evidence="4">
    <location>
        <begin position="36"/>
        <end position="662"/>
    </location>
</feature>
<name>A0ABQ8G3E6_9PEZI</name>
<protein>
    <recommendedName>
        <fullName evidence="7">Pentatricopeptide repeat-containing protein</fullName>
    </recommendedName>
</protein>
<evidence type="ECO:0000256" key="1">
    <source>
        <dbReference type="ARBA" id="ARBA00022737"/>
    </source>
</evidence>
<keyword evidence="1" id="KW-0677">Repeat</keyword>
<keyword evidence="6" id="KW-1185">Reference proteome</keyword>
<proteinExistence type="predicted"/>
<accession>A0ABQ8G3E6</accession>
<dbReference type="Pfam" id="PF01535">
    <property type="entry name" value="PPR"/>
    <property type="match status" value="2"/>
</dbReference>
<dbReference type="EMBL" id="JAGTJR010000022">
    <property type="protein sequence ID" value="KAH7043798.1"/>
    <property type="molecule type" value="Genomic_DNA"/>
</dbReference>
<evidence type="ECO:0000313" key="6">
    <source>
        <dbReference type="Proteomes" id="UP000774617"/>
    </source>
</evidence>
<sequence>MSLHKPSPPAAVCVVASRPLLALLLLCPNPNRSRADRPPPHRRAFHCRPDRPPASSAAAARPVSLWPAQMMDNFFISALVQAGSCRKHARHMPAWQGAALASSYSSSSSSPQQHHRPRRKRVDGVAEESVRQFGHAAKSRSQQSAAGGSAQHVPQDELGEQSQRREGGQDDGGNIRSQEEFRSLVDFYGPPRLETWKEQEEREVREAEEREKQEAGGGGPTLSGDAGGVEGAEIPFHEMHRPWPNNDEVENASIGELEELLEHDGLSPEIAYEIYTTLSWPRAAYLSYSTIRNLLHCLGVVEHHEEAAMLRYLSVIDDMKAAEIPIAVADWNMAIQFAGKCFRKITNNEVESALYLWREMEHRAGTKGNHVTFNILFDIAVKAGKYKLAEMVRNEMLNRGLKLDRYFRTSVILWRGLTRDGEGVRTAYKELVDAGEIVDTTVMNCVITALCKASEPAAAEQVFLRMKNMHGSRQGRKQMPRDWRQRRELGYLLTRATEHVRGNPEAQKQIQEESPVGPDYATFKILIEHHAITSGNIDRVTELLDEMDRIYDIPLKGDMFYTLLFGFYHHGGVRYTSWTKGRLESTWRAFIMSLEKGGEDYFLDRSIVTAAILAFSKCMGKEKTLQVWEEIRNKWNPPEADLEHILKRLALLFPAATAPVPV</sequence>
<evidence type="ECO:0008006" key="7">
    <source>
        <dbReference type="Google" id="ProtNLM"/>
    </source>
</evidence>
<dbReference type="Gene3D" id="1.25.40.10">
    <property type="entry name" value="Tetratricopeptide repeat domain"/>
    <property type="match status" value="2"/>
</dbReference>
<organism evidence="5 6">
    <name type="scientific">Macrophomina phaseolina</name>
    <dbReference type="NCBI Taxonomy" id="35725"/>
    <lineage>
        <taxon>Eukaryota</taxon>
        <taxon>Fungi</taxon>
        <taxon>Dikarya</taxon>
        <taxon>Ascomycota</taxon>
        <taxon>Pezizomycotina</taxon>
        <taxon>Dothideomycetes</taxon>
        <taxon>Dothideomycetes incertae sedis</taxon>
        <taxon>Botryosphaeriales</taxon>
        <taxon>Botryosphaeriaceae</taxon>
        <taxon>Macrophomina</taxon>
    </lineage>
</organism>